<keyword evidence="3 5" id="KW-1133">Transmembrane helix</keyword>
<feature type="transmembrane region" description="Helical" evidence="5">
    <location>
        <begin position="437"/>
        <end position="461"/>
    </location>
</feature>
<dbReference type="RefSeq" id="WP_227578455.1">
    <property type="nucleotide sequence ID" value="NZ_CP101987.1"/>
</dbReference>
<evidence type="ECO:0000313" key="8">
    <source>
        <dbReference type="Proteomes" id="UP001316384"/>
    </source>
</evidence>
<evidence type="ECO:0000256" key="1">
    <source>
        <dbReference type="ARBA" id="ARBA00004141"/>
    </source>
</evidence>
<feature type="domain" description="ABC-2 type transporter transmembrane" evidence="6">
    <location>
        <begin position="55"/>
        <end position="221"/>
    </location>
</feature>
<gene>
    <name evidence="7" type="ORF">NP048_05395</name>
</gene>
<keyword evidence="2 5" id="KW-0812">Transmembrane</keyword>
<reference evidence="7 8" key="1">
    <citation type="submission" date="2022-07" db="EMBL/GenBank/DDBJ databases">
        <title>Novel species in genus cellulomonas.</title>
        <authorList>
            <person name="Ye L."/>
        </authorList>
    </citation>
    <scope>NUCLEOTIDE SEQUENCE [LARGE SCALE GENOMIC DNA]</scope>
    <source>
        <strain evidence="8">zg-B89</strain>
    </source>
</reference>
<feature type="transmembrane region" description="Helical" evidence="5">
    <location>
        <begin position="19"/>
        <end position="38"/>
    </location>
</feature>
<feature type="transmembrane region" description="Helical" evidence="5">
    <location>
        <begin position="322"/>
        <end position="345"/>
    </location>
</feature>
<evidence type="ECO:0000256" key="5">
    <source>
        <dbReference type="SAM" id="Phobius"/>
    </source>
</evidence>
<feature type="transmembrane region" description="Helical" evidence="5">
    <location>
        <begin position="81"/>
        <end position="100"/>
    </location>
</feature>
<dbReference type="Proteomes" id="UP001316384">
    <property type="component" value="Chromosome"/>
</dbReference>
<feature type="transmembrane region" description="Helical" evidence="5">
    <location>
        <begin position="121"/>
        <end position="145"/>
    </location>
</feature>
<dbReference type="EMBL" id="CP101987">
    <property type="protein sequence ID" value="UUI72881.1"/>
    <property type="molecule type" value="Genomic_DNA"/>
</dbReference>
<dbReference type="Pfam" id="PF01061">
    <property type="entry name" value="ABC2_membrane"/>
    <property type="match status" value="1"/>
</dbReference>
<evidence type="ECO:0000256" key="2">
    <source>
        <dbReference type="ARBA" id="ARBA00022692"/>
    </source>
</evidence>
<name>A0ABY5KTU6_9CELL</name>
<keyword evidence="4 5" id="KW-0472">Membrane</keyword>
<feature type="transmembrane region" description="Helical" evidence="5">
    <location>
        <begin position="366"/>
        <end position="390"/>
    </location>
</feature>
<evidence type="ECO:0000259" key="6">
    <source>
        <dbReference type="Pfam" id="PF01061"/>
    </source>
</evidence>
<evidence type="ECO:0000256" key="3">
    <source>
        <dbReference type="ARBA" id="ARBA00022989"/>
    </source>
</evidence>
<feature type="transmembrane region" description="Helical" evidence="5">
    <location>
        <begin position="410"/>
        <end position="430"/>
    </location>
</feature>
<feature type="transmembrane region" description="Helical" evidence="5">
    <location>
        <begin position="293"/>
        <end position="310"/>
    </location>
</feature>
<feature type="transmembrane region" description="Helical" evidence="5">
    <location>
        <begin position="481"/>
        <end position="500"/>
    </location>
</feature>
<keyword evidence="8" id="KW-1185">Reference proteome</keyword>
<organism evidence="7 8">
    <name type="scientific">Cellulomonas xiejunii</name>
    <dbReference type="NCBI Taxonomy" id="2968083"/>
    <lineage>
        <taxon>Bacteria</taxon>
        <taxon>Bacillati</taxon>
        <taxon>Actinomycetota</taxon>
        <taxon>Actinomycetes</taxon>
        <taxon>Micrococcales</taxon>
        <taxon>Cellulomonadaceae</taxon>
        <taxon>Cellulomonas</taxon>
    </lineage>
</organism>
<sequence>MTGVVGCLRLLLRTTWVTVLGWPVVMTALLWSAAASILDLYPDAAHRELYAQAVTGSVATSVFQGRGYDLTTVGGILAQEMGILTLTLFPLVGAHIAVHLTRSLEDRGHLDIVLAGPVGRFAPVVAGMLAATASAVLVGVLGYLVLLGADYPAAGSARYAAALTLLMVGAASLGLLAGQLARTSRDAHQLAFGIVLLCYLVRGFVDVERLDATWSTPMSWLAEARPFADSPPVWPAVAFAVLAVVLTAAALWVTAHRDLGGGVMQPRPGRPEASSALRGPAALVARLTRAPSLAFLVGGGVVAFVFGLFARDMASDGLEARLVLLVQVNALLAAAVAVRCALVAAQEERAGRTGRVLAAPLSRGRWLGSTALVGAGWSLLMLAWAGLLSGLGLAIALEDDARVADGLRDAMAFAAPVLLVGALTVVLGAISPRLASLAWVVVVWAAVVALRADLLQLSQTARHLSPLEWMGQVPLETWDRGAAVGMVVLAGALLGAALLLQRRRDLVAG</sequence>
<comment type="subcellular location">
    <subcellularLocation>
        <location evidence="1">Membrane</location>
        <topology evidence="1">Multi-pass membrane protein</topology>
    </subcellularLocation>
</comment>
<proteinExistence type="predicted"/>
<evidence type="ECO:0000313" key="7">
    <source>
        <dbReference type="EMBL" id="UUI72881.1"/>
    </source>
</evidence>
<dbReference type="InterPro" id="IPR013525">
    <property type="entry name" value="ABC2_TM"/>
</dbReference>
<evidence type="ECO:0000256" key="4">
    <source>
        <dbReference type="ARBA" id="ARBA00023136"/>
    </source>
</evidence>
<feature type="transmembrane region" description="Helical" evidence="5">
    <location>
        <begin position="233"/>
        <end position="255"/>
    </location>
</feature>
<feature type="transmembrane region" description="Helical" evidence="5">
    <location>
        <begin position="157"/>
        <end position="177"/>
    </location>
</feature>
<protein>
    <submittedName>
        <fullName evidence="7">ABC transporter permease</fullName>
    </submittedName>
</protein>
<accession>A0ABY5KTU6</accession>